<dbReference type="NCBIfam" id="NF004743">
    <property type="entry name" value="PRK06076.1-4"/>
    <property type="match status" value="1"/>
</dbReference>
<evidence type="ECO:0000313" key="7">
    <source>
        <dbReference type="EMBL" id="GAA1655391.1"/>
    </source>
</evidence>
<dbReference type="InterPro" id="IPR018086">
    <property type="entry name" value="NADH_UbQ_OxRdtase_su1_CS"/>
</dbReference>
<evidence type="ECO:0000256" key="4">
    <source>
        <dbReference type="ARBA" id="ARBA00023136"/>
    </source>
</evidence>
<evidence type="ECO:0000256" key="3">
    <source>
        <dbReference type="ARBA" id="ARBA00022989"/>
    </source>
</evidence>
<feature type="transmembrane region" description="Helical" evidence="5">
    <location>
        <begin position="205"/>
        <end position="224"/>
    </location>
</feature>
<name>A0ABP4RJG7_9ACTN</name>
<sequence length="441" mass="48238">MIIADPVPPISIDQFGSEPIWIVLIKVVAVFAFLMVMTIFMITFERKLIARMQFRLGPNRHGPNGWFQSIADAIKLPFKEEVIPAMADKFVFALAPVLAAFPSFLALAVTPFGGTVNMFGYHVALQLTDLPVAVLWVLVCSSIGVYGVVLAGWSSNSTYSLLGGLRSAAQMISYEVAMGLSFVAVFLYAGTLSTSGIVDAQAKGGWWYAIILLPSFVIYVISAVGETNRIPFDLPEAEGELVGGYHTEYTSLKFGMFFLAEYVNMVGVSSLAITLFLGGWHAPFGIATLWPFLDTGYWGLLWYFAKLMAFMFFFVWLRGTLPRLRYDQLMRLGWKVLVPINLAWILVVSGVQTFALASHTTPQQRLIYIGVVVVVVIIAVLLWPSKKETPAEAESLEAGAPVKTNYPIPPMDLVVPPSPRLARTAVTAAATTAETTEAGKA</sequence>
<reference evidence="8" key="1">
    <citation type="journal article" date="2019" name="Int. J. Syst. Evol. Microbiol.">
        <title>The Global Catalogue of Microorganisms (GCM) 10K type strain sequencing project: providing services to taxonomists for standard genome sequencing and annotation.</title>
        <authorList>
            <consortium name="The Broad Institute Genomics Platform"/>
            <consortium name="The Broad Institute Genome Sequencing Center for Infectious Disease"/>
            <person name="Wu L."/>
            <person name="Ma J."/>
        </authorList>
    </citation>
    <scope>NUCLEOTIDE SEQUENCE [LARGE SCALE GENOMIC DNA]</scope>
    <source>
        <strain evidence="8">JCM 14718</strain>
    </source>
</reference>
<keyword evidence="4 5" id="KW-0472">Membrane</keyword>
<comment type="caution">
    <text evidence="7">The sequence shown here is derived from an EMBL/GenBank/DDBJ whole genome shotgun (WGS) entry which is preliminary data.</text>
</comment>
<keyword evidence="5" id="KW-0830">Ubiquinone</keyword>
<evidence type="ECO:0000256" key="1">
    <source>
        <dbReference type="ARBA" id="ARBA00004141"/>
    </source>
</evidence>
<dbReference type="PANTHER" id="PTHR11432:SF3">
    <property type="entry name" value="NADH-UBIQUINONE OXIDOREDUCTASE CHAIN 1"/>
    <property type="match status" value="1"/>
</dbReference>
<evidence type="ECO:0000256" key="6">
    <source>
        <dbReference type="RuleBase" id="RU000471"/>
    </source>
</evidence>
<keyword evidence="5" id="KW-1278">Translocase</keyword>
<feature type="transmembrane region" description="Helical" evidence="5">
    <location>
        <begin position="174"/>
        <end position="193"/>
    </location>
</feature>
<keyword evidence="3 5" id="KW-1133">Transmembrane helix</keyword>
<keyword evidence="5 6" id="KW-0520">NAD</keyword>
<dbReference type="PANTHER" id="PTHR11432">
    <property type="entry name" value="NADH DEHYDROGENASE SUBUNIT 1"/>
    <property type="match status" value="1"/>
</dbReference>
<dbReference type="NCBIfam" id="NF004741">
    <property type="entry name" value="PRK06076.1-2"/>
    <property type="match status" value="1"/>
</dbReference>
<keyword evidence="8" id="KW-1185">Reference proteome</keyword>
<feature type="transmembrane region" description="Helical" evidence="5">
    <location>
        <begin position="300"/>
        <end position="320"/>
    </location>
</feature>
<accession>A0ABP4RJG7</accession>
<dbReference type="EC" id="7.1.1.-" evidence="5"/>
<dbReference type="Proteomes" id="UP001500618">
    <property type="component" value="Unassembled WGS sequence"/>
</dbReference>
<feature type="transmembrane region" description="Helical" evidence="5">
    <location>
        <begin position="366"/>
        <end position="383"/>
    </location>
</feature>
<dbReference type="PROSITE" id="PS00668">
    <property type="entry name" value="COMPLEX1_ND1_2"/>
    <property type="match status" value="1"/>
</dbReference>
<evidence type="ECO:0000256" key="2">
    <source>
        <dbReference type="ARBA" id="ARBA00022692"/>
    </source>
</evidence>
<keyword evidence="2 5" id="KW-0812">Transmembrane</keyword>
<comment type="catalytic activity">
    <reaction evidence="5">
        <text>a quinone + NADH + 5 H(+)(in) = a quinol + NAD(+) + 4 H(+)(out)</text>
        <dbReference type="Rhea" id="RHEA:57888"/>
        <dbReference type="ChEBI" id="CHEBI:15378"/>
        <dbReference type="ChEBI" id="CHEBI:24646"/>
        <dbReference type="ChEBI" id="CHEBI:57540"/>
        <dbReference type="ChEBI" id="CHEBI:57945"/>
        <dbReference type="ChEBI" id="CHEBI:132124"/>
    </reaction>
</comment>
<keyword evidence="5" id="KW-0874">Quinone</keyword>
<comment type="similarity">
    <text evidence="5 6">Belongs to the complex I subunit 1 family.</text>
</comment>
<dbReference type="InterPro" id="IPR001694">
    <property type="entry name" value="NADH_UbQ_OxRdtase_su1/FPO"/>
</dbReference>
<feature type="transmembrane region" description="Helical" evidence="5">
    <location>
        <begin position="20"/>
        <end position="44"/>
    </location>
</feature>
<feature type="transmembrane region" description="Helical" evidence="5">
    <location>
        <begin position="262"/>
        <end position="280"/>
    </location>
</feature>
<gene>
    <name evidence="5 7" type="primary">nuoH</name>
    <name evidence="7" type="ORF">GCM10009765_00670</name>
</gene>
<feature type="transmembrane region" description="Helical" evidence="5">
    <location>
        <begin position="332"/>
        <end position="354"/>
    </location>
</feature>
<evidence type="ECO:0000256" key="5">
    <source>
        <dbReference type="HAMAP-Rule" id="MF_01350"/>
    </source>
</evidence>
<dbReference type="HAMAP" id="MF_01350">
    <property type="entry name" value="NDH1_NuoH"/>
    <property type="match status" value="1"/>
</dbReference>
<dbReference type="EMBL" id="BAAANY010000001">
    <property type="protein sequence ID" value="GAA1655391.1"/>
    <property type="molecule type" value="Genomic_DNA"/>
</dbReference>
<organism evidence="7 8">
    <name type="scientific">Fodinicola feengrottensis</name>
    <dbReference type="NCBI Taxonomy" id="435914"/>
    <lineage>
        <taxon>Bacteria</taxon>
        <taxon>Bacillati</taxon>
        <taxon>Actinomycetota</taxon>
        <taxon>Actinomycetes</taxon>
        <taxon>Mycobacteriales</taxon>
        <taxon>Fodinicola</taxon>
    </lineage>
</organism>
<dbReference type="Pfam" id="PF00146">
    <property type="entry name" value="NADHdh"/>
    <property type="match status" value="1"/>
</dbReference>
<keyword evidence="5" id="KW-1003">Cell membrane</keyword>
<comment type="function">
    <text evidence="5">NDH-1 shuttles electrons from NADH, via FMN and iron-sulfur (Fe-S) centers, to quinones in the respiratory chain. The immediate electron acceptor for the enzyme in this species is believed to be ubiquinone. Couples the redox reaction to proton translocation (for every two electrons transferred, four hydrogen ions are translocated across the cytoplasmic membrane), and thus conserves the redox energy in a proton gradient. This subunit may bind ubiquinone.</text>
</comment>
<evidence type="ECO:0000313" key="8">
    <source>
        <dbReference type="Proteomes" id="UP001500618"/>
    </source>
</evidence>
<proteinExistence type="inferred from homology"/>
<feature type="transmembrane region" description="Helical" evidence="5">
    <location>
        <begin position="90"/>
        <end position="113"/>
    </location>
</feature>
<protein>
    <recommendedName>
        <fullName evidence="5">NADH-quinone oxidoreductase subunit H</fullName>
        <ecNumber evidence="5">7.1.1.-</ecNumber>
    </recommendedName>
    <alternativeName>
        <fullName evidence="5">NADH dehydrogenase I subunit H</fullName>
    </alternativeName>
    <alternativeName>
        <fullName evidence="5">NDH-1 subunit H</fullName>
    </alternativeName>
</protein>
<feature type="transmembrane region" description="Helical" evidence="5">
    <location>
        <begin position="133"/>
        <end position="153"/>
    </location>
</feature>
<comment type="subcellular location">
    <subcellularLocation>
        <location evidence="5 6">Cell membrane</location>
        <topology evidence="5 6">Multi-pass membrane protein</topology>
    </subcellularLocation>
    <subcellularLocation>
        <location evidence="1">Membrane</location>
        <topology evidence="1">Multi-pass membrane protein</topology>
    </subcellularLocation>
</comment>
<comment type="subunit">
    <text evidence="5">NDH-1 is composed of 14 different subunits. Subunits NuoA, H, J, K, L, M, N constitute the membrane sector of the complex.</text>
</comment>